<evidence type="ECO:0000313" key="1">
    <source>
        <dbReference type="EMBL" id="GAA1951880.1"/>
    </source>
</evidence>
<dbReference type="InterPro" id="IPR036412">
    <property type="entry name" value="HAD-like_sf"/>
</dbReference>
<dbReference type="SUPFAM" id="SSF56784">
    <property type="entry name" value="HAD-like"/>
    <property type="match status" value="1"/>
</dbReference>
<dbReference type="Proteomes" id="UP001500571">
    <property type="component" value="Unassembled WGS sequence"/>
</dbReference>
<comment type="caution">
    <text evidence="1">The sequence shown here is derived from an EMBL/GenBank/DDBJ whole genome shotgun (WGS) entry which is preliminary data.</text>
</comment>
<dbReference type="Pfam" id="PF00702">
    <property type="entry name" value="Hydrolase"/>
    <property type="match status" value="1"/>
</dbReference>
<dbReference type="PANTHER" id="PTHR43611:SF3">
    <property type="entry name" value="FLAVIN MONONUCLEOTIDE HYDROLASE 1, CHLOROPLATIC"/>
    <property type="match status" value="1"/>
</dbReference>
<sequence length="177" mass="19321">MGVRAPDFLEEMFEAEKPAIRGERDAVEVLAEVLDSHGVAAQPELVFESVWHRIEAVPDSLDLVRRLRAAGLGVHLGTNQTLRRAAYMREELGYDDLFDVSCYSAELGLAKPDPAYFRRAAELIGAQPGEVLFVDDTGPNVDGARAAGMPAVHWHLRDGHALLEKLLAEHGVVPTAS</sequence>
<proteinExistence type="predicted"/>
<dbReference type="NCBIfam" id="TIGR01509">
    <property type="entry name" value="HAD-SF-IA-v3"/>
    <property type="match status" value="1"/>
</dbReference>
<dbReference type="InterPro" id="IPR023214">
    <property type="entry name" value="HAD_sf"/>
</dbReference>
<dbReference type="Gene3D" id="3.40.50.1000">
    <property type="entry name" value="HAD superfamily/HAD-like"/>
    <property type="match status" value="1"/>
</dbReference>
<keyword evidence="2" id="KW-1185">Reference proteome</keyword>
<gene>
    <name evidence="1" type="ORF">GCM10009798_08920</name>
</gene>
<evidence type="ECO:0008006" key="3">
    <source>
        <dbReference type="Google" id="ProtNLM"/>
    </source>
</evidence>
<protein>
    <recommendedName>
        <fullName evidence="3">HAD family hydrolase</fullName>
    </recommendedName>
</protein>
<reference evidence="1 2" key="1">
    <citation type="journal article" date="2019" name="Int. J. Syst. Evol. Microbiol.">
        <title>The Global Catalogue of Microorganisms (GCM) 10K type strain sequencing project: providing services to taxonomists for standard genome sequencing and annotation.</title>
        <authorList>
            <consortium name="The Broad Institute Genomics Platform"/>
            <consortium name="The Broad Institute Genome Sequencing Center for Infectious Disease"/>
            <person name="Wu L."/>
            <person name="Ma J."/>
        </authorList>
    </citation>
    <scope>NUCLEOTIDE SEQUENCE [LARGE SCALE GENOMIC DNA]</scope>
    <source>
        <strain evidence="1 2">JCM 15309</strain>
    </source>
</reference>
<accession>A0ABN2QHF6</accession>
<dbReference type="InterPro" id="IPR006439">
    <property type="entry name" value="HAD-SF_hydro_IA"/>
</dbReference>
<dbReference type="EMBL" id="BAAAPB010000001">
    <property type="protein sequence ID" value="GAA1951880.1"/>
    <property type="molecule type" value="Genomic_DNA"/>
</dbReference>
<name>A0ABN2QHF6_9ACTN</name>
<evidence type="ECO:0000313" key="2">
    <source>
        <dbReference type="Proteomes" id="UP001500571"/>
    </source>
</evidence>
<dbReference type="PANTHER" id="PTHR43611">
    <property type="entry name" value="ALPHA-D-GLUCOSE 1-PHOSPHATE PHOSPHATASE"/>
    <property type="match status" value="1"/>
</dbReference>
<organism evidence="1 2">
    <name type="scientific">Nocardioides panacihumi</name>
    <dbReference type="NCBI Taxonomy" id="400774"/>
    <lineage>
        <taxon>Bacteria</taxon>
        <taxon>Bacillati</taxon>
        <taxon>Actinomycetota</taxon>
        <taxon>Actinomycetes</taxon>
        <taxon>Propionibacteriales</taxon>
        <taxon>Nocardioidaceae</taxon>
        <taxon>Nocardioides</taxon>
    </lineage>
</organism>